<dbReference type="Proteomes" id="UP000003042">
    <property type="component" value="Unassembled WGS sequence"/>
</dbReference>
<accession>A0ABC9NL36</accession>
<protein>
    <recommendedName>
        <fullName evidence="3">Secreted protein</fullName>
    </recommendedName>
</protein>
<evidence type="ECO:0000313" key="1">
    <source>
        <dbReference type="EMBL" id="EDS90904.1"/>
    </source>
</evidence>
<gene>
    <name evidence="1" type="ORF">ESCAB7627_2006</name>
</gene>
<evidence type="ECO:0000313" key="2">
    <source>
        <dbReference type="Proteomes" id="UP000003042"/>
    </source>
</evidence>
<comment type="caution">
    <text evidence="1">The sequence shown here is derived from an EMBL/GenBank/DDBJ whole genome shotgun (WGS) entry which is preliminary data.</text>
</comment>
<name>A0ABC9NL36_ESCAT</name>
<evidence type="ECO:0008006" key="3">
    <source>
        <dbReference type="Google" id="ProtNLM"/>
    </source>
</evidence>
<dbReference type="AlphaFoldDB" id="A0ABC9NL36"/>
<proteinExistence type="predicted"/>
<sequence>MCCAASLCFFADAIKVTPRLVQGVNVAFLVQINGHAAAKPGGNARRSPSCKGRCKSARYGAAGEIRQREFCSQ</sequence>
<dbReference type="EMBL" id="ABKX01000009">
    <property type="protein sequence ID" value="EDS90904.1"/>
    <property type="molecule type" value="Genomic_DNA"/>
</dbReference>
<reference evidence="1 2" key="1">
    <citation type="submission" date="2008-02" db="EMBL/GenBank/DDBJ databases">
        <title>Annotation of Escherichia albertii TW07627.</title>
        <authorList>
            <person name="Sutton G."/>
            <person name="Whittam T.S."/>
            <person name="Sebastian Y."/>
        </authorList>
    </citation>
    <scope>NUCLEOTIDE SEQUENCE [LARGE SCALE GENOMIC DNA]</scope>
    <source>
        <strain evidence="1 2">TW07627</strain>
    </source>
</reference>
<organism evidence="1 2">
    <name type="scientific">Escherichia albertii (strain TW07627)</name>
    <dbReference type="NCBI Taxonomy" id="502347"/>
    <lineage>
        <taxon>Bacteria</taxon>
        <taxon>Pseudomonadati</taxon>
        <taxon>Pseudomonadota</taxon>
        <taxon>Gammaproteobacteria</taxon>
        <taxon>Enterobacterales</taxon>
        <taxon>Enterobacteriaceae</taxon>
        <taxon>Escherichia</taxon>
    </lineage>
</organism>